<dbReference type="SMART" id="SM00607">
    <property type="entry name" value="FTP"/>
    <property type="match status" value="1"/>
</dbReference>
<dbReference type="Proteomes" id="UP000005408">
    <property type="component" value="Unassembled WGS sequence"/>
</dbReference>
<protein>
    <recommendedName>
        <fullName evidence="2">protein-tyrosine-phosphatase</fullName>
        <ecNumber evidence="2">3.1.3.48</ecNumber>
    </recommendedName>
</protein>
<evidence type="ECO:0000256" key="2">
    <source>
        <dbReference type="ARBA" id="ARBA00013064"/>
    </source>
</evidence>
<dbReference type="InterPro" id="IPR000242">
    <property type="entry name" value="PTP_cat"/>
</dbReference>
<evidence type="ECO:0000313" key="12">
    <source>
        <dbReference type="EnsemblMetazoa" id="G9187.4:cds"/>
    </source>
</evidence>
<dbReference type="GO" id="GO:0004725">
    <property type="term" value="F:protein tyrosine phosphatase activity"/>
    <property type="evidence" value="ECO:0007669"/>
    <property type="project" value="UniProtKB-EC"/>
</dbReference>
<dbReference type="SMART" id="SM00404">
    <property type="entry name" value="PTPc_motif"/>
    <property type="match status" value="2"/>
</dbReference>
<evidence type="ECO:0000259" key="10">
    <source>
        <dbReference type="PROSITE" id="PS50055"/>
    </source>
</evidence>
<feature type="domain" description="Tyrosine-protein phosphatase" evidence="10">
    <location>
        <begin position="696"/>
        <end position="953"/>
    </location>
</feature>
<dbReference type="SUPFAM" id="SSF52799">
    <property type="entry name" value="(Phosphotyrosine protein) phosphatases II"/>
    <property type="match status" value="2"/>
</dbReference>
<dbReference type="GO" id="GO:0046872">
    <property type="term" value="F:metal ion binding"/>
    <property type="evidence" value="ECO:0007669"/>
    <property type="project" value="UniProtKB-KW"/>
</dbReference>
<evidence type="ECO:0000256" key="8">
    <source>
        <dbReference type="ARBA" id="ARBA00051722"/>
    </source>
</evidence>
<name>A0A8W8P570_MAGGI</name>
<dbReference type="InterPro" id="IPR016130">
    <property type="entry name" value="Tyr_Pase_AS"/>
</dbReference>
<proteinExistence type="inferred from homology"/>
<keyword evidence="3" id="KW-0479">Metal-binding</keyword>
<dbReference type="SUPFAM" id="SSF49785">
    <property type="entry name" value="Galactose-binding domain-like"/>
    <property type="match status" value="1"/>
</dbReference>
<dbReference type="Pfam" id="PF22633">
    <property type="entry name" value="F5_F8_type_C_2"/>
    <property type="match status" value="1"/>
</dbReference>
<feature type="domain" description="Tyrosine-protein phosphatase" evidence="10">
    <location>
        <begin position="414"/>
        <end position="666"/>
    </location>
</feature>
<feature type="transmembrane region" description="Helical" evidence="9">
    <location>
        <begin position="302"/>
        <end position="324"/>
    </location>
</feature>
<evidence type="ECO:0000256" key="9">
    <source>
        <dbReference type="SAM" id="Phobius"/>
    </source>
</evidence>
<dbReference type="Pfam" id="PF00102">
    <property type="entry name" value="Y_phosphatase"/>
    <property type="match status" value="2"/>
</dbReference>
<comment type="similarity">
    <text evidence="1">Belongs to the protein-tyrosine phosphatase family.</text>
</comment>
<keyword evidence="4" id="KW-0378">Hydrolase</keyword>
<sequence length="986" mass="111234">MVSTCIAVLGGTRHNNTEVKQKDASIFQPSDECCGMDRLQVTSLLLLTAILQALTYDPLVIPNITQANLSSTYQDYVASRAVDGRPDLLNMIAEDSCTHTDVGQTSAWLRVDLGAEYSVYRVMIWYRNDRGVVTNTVRLQGYSVRVSNDTLSIPPSVCFQHDGTSQIPVVTTNDCPRIARYVWLYNEGRSPETILEICEVQIYGCELNHYGENCTSCGIGCEVCDITSGCTKCLSGHVFPACECPPGWYGVGCTEACSLNCFLSVCHTETGECSSGCNAGYLGDFCNETVLLPPIEVSGGSIAGSVVGVLFAAIVVAVVIVLIMRFRRKLTPEYRDFVYQRSLKIKREGTNSSADLVNDLSEEKSSRQSHLVKRDTSLYSNTPRQSYFLTSKEIRVKDISNVLKVKSRDSYRIFLDEFKNIPYGEESHIACTVAKETHNKPRNRFKTTFPYDHSRVVLRSGENDYINANYIEDYDGNKRYIASQGPKSNTLVDHWLMIWQEEVSLIVMLTNRIEGGKTKCEQYWPDLGTEVTYGDIIVRLQNEKHYACYVIRQMEVHHKSKAASRVVTQMHYTHWPDHGVPDPLDLVTFYRHVARVIDKQKDHGLLLVHCSAGIGRTGTFIALDSMYHCGRTHGSFNPVDFVKTMRKDRMSMIQNVDQYVFLHFALKACFMWEDRTKSTCTFTEEQINHKAAVLKMAQEFNELISIKQSYSEADKSAGVSHKELNYTPSVLPVDKYKVGLTSYVDGRSEYYNAVFLRSFCENQALIAAQYPLEGQALDFLRLLTDHESNVLVSINPLKDIRSTKEWFPAAAPLTVSTYTVSLIKSEFITPSIRRSDIQIRYDESEAHLVQVYELTTWKFNDTIPRDLQMSMDVISHVNTGRVEKEIVSPITIVSKDGAVGCGVFCAVYNAVQQIQQDAEVDMFTIVRQLQVRRPEMISTVEEYHACHKIIVMTLERCSEEFGSKPLNTGPTEGELYSNVENVYANS</sequence>
<dbReference type="AlphaFoldDB" id="A0A8W8P570"/>
<dbReference type="SUPFAM" id="SSF57184">
    <property type="entry name" value="Growth factor receptor domain"/>
    <property type="match status" value="1"/>
</dbReference>
<dbReference type="SMART" id="SM00194">
    <property type="entry name" value="PTPc"/>
    <property type="match status" value="2"/>
</dbReference>
<dbReference type="InterPro" id="IPR000387">
    <property type="entry name" value="Tyr_Pase_dom"/>
</dbReference>
<comment type="catalytic activity">
    <reaction evidence="8">
        <text>O-phospho-L-tyrosyl-[protein] + H2O = L-tyrosyl-[protein] + phosphate</text>
        <dbReference type="Rhea" id="RHEA:10684"/>
        <dbReference type="Rhea" id="RHEA-COMP:10136"/>
        <dbReference type="Rhea" id="RHEA-COMP:20101"/>
        <dbReference type="ChEBI" id="CHEBI:15377"/>
        <dbReference type="ChEBI" id="CHEBI:43474"/>
        <dbReference type="ChEBI" id="CHEBI:46858"/>
        <dbReference type="ChEBI" id="CHEBI:61978"/>
        <dbReference type="EC" id="3.1.3.48"/>
    </reaction>
</comment>
<evidence type="ECO:0000256" key="1">
    <source>
        <dbReference type="ARBA" id="ARBA00009580"/>
    </source>
</evidence>
<reference evidence="12" key="1">
    <citation type="submission" date="2022-08" db="UniProtKB">
        <authorList>
            <consortium name="EnsemblMetazoa"/>
        </authorList>
    </citation>
    <scope>IDENTIFICATION</scope>
    <source>
        <strain evidence="12">05x7-T-G4-1.051#20</strain>
    </source>
</reference>
<dbReference type="PRINTS" id="PR00700">
    <property type="entry name" value="PRTYPHPHTASE"/>
</dbReference>
<keyword evidence="9" id="KW-1133">Transmembrane helix</keyword>
<evidence type="ECO:0000313" key="13">
    <source>
        <dbReference type="Proteomes" id="UP000005408"/>
    </source>
</evidence>
<evidence type="ECO:0000256" key="5">
    <source>
        <dbReference type="ARBA" id="ARBA00022837"/>
    </source>
</evidence>
<dbReference type="CDD" id="cd00047">
    <property type="entry name" value="PTPc"/>
    <property type="match status" value="2"/>
</dbReference>
<dbReference type="FunFam" id="3.90.190.10:FF:000102">
    <property type="entry name" value="Receptor-type tyrosine-protein phosphatase"/>
    <property type="match status" value="1"/>
</dbReference>
<evidence type="ECO:0000256" key="7">
    <source>
        <dbReference type="ARBA" id="ARBA00023157"/>
    </source>
</evidence>
<keyword evidence="9" id="KW-0472">Membrane</keyword>
<dbReference type="InterPro" id="IPR006585">
    <property type="entry name" value="FTP1"/>
</dbReference>
<evidence type="ECO:0000259" key="11">
    <source>
        <dbReference type="PROSITE" id="PS50056"/>
    </source>
</evidence>
<dbReference type="InterPro" id="IPR009030">
    <property type="entry name" value="Growth_fac_rcpt_cys_sf"/>
</dbReference>
<dbReference type="InterPro" id="IPR029021">
    <property type="entry name" value="Prot-tyrosine_phosphatase-like"/>
</dbReference>
<dbReference type="PROSITE" id="PS50056">
    <property type="entry name" value="TYR_PHOSPHATASE_2"/>
    <property type="match status" value="1"/>
</dbReference>
<dbReference type="EC" id="3.1.3.48" evidence="2"/>
<dbReference type="PANTHER" id="PTHR19134:SF562">
    <property type="entry name" value="PROTEIN-TYROSINE-PHOSPHATASE"/>
    <property type="match status" value="1"/>
</dbReference>
<organism evidence="12 13">
    <name type="scientific">Magallana gigas</name>
    <name type="common">Pacific oyster</name>
    <name type="synonym">Crassostrea gigas</name>
    <dbReference type="NCBI Taxonomy" id="29159"/>
    <lineage>
        <taxon>Eukaryota</taxon>
        <taxon>Metazoa</taxon>
        <taxon>Spiralia</taxon>
        <taxon>Lophotrochozoa</taxon>
        <taxon>Mollusca</taxon>
        <taxon>Bivalvia</taxon>
        <taxon>Autobranchia</taxon>
        <taxon>Pteriomorphia</taxon>
        <taxon>Ostreida</taxon>
        <taxon>Ostreoidea</taxon>
        <taxon>Ostreidae</taxon>
        <taxon>Magallana</taxon>
    </lineage>
</organism>
<dbReference type="Gene3D" id="3.90.190.10">
    <property type="entry name" value="Protein tyrosine phosphatase superfamily"/>
    <property type="match status" value="2"/>
</dbReference>
<dbReference type="Gene3D" id="2.60.120.260">
    <property type="entry name" value="Galactose-binding domain-like"/>
    <property type="match status" value="1"/>
</dbReference>
<dbReference type="InterPro" id="IPR003595">
    <property type="entry name" value="Tyr_Pase_cat"/>
</dbReference>
<keyword evidence="9" id="KW-0812">Transmembrane</keyword>
<dbReference type="PROSITE" id="PS50055">
    <property type="entry name" value="TYR_PHOSPHATASE_PTP"/>
    <property type="match status" value="2"/>
</dbReference>
<accession>A0A8W8P570</accession>
<dbReference type="PANTHER" id="PTHR19134">
    <property type="entry name" value="RECEPTOR-TYPE TYROSINE-PROTEIN PHOSPHATASE"/>
    <property type="match status" value="1"/>
</dbReference>
<keyword evidence="7" id="KW-1015">Disulfide bond</keyword>
<evidence type="ECO:0000256" key="4">
    <source>
        <dbReference type="ARBA" id="ARBA00022801"/>
    </source>
</evidence>
<evidence type="ECO:0000256" key="3">
    <source>
        <dbReference type="ARBA" id="ARBA00022723"/>
    </source>
</evidence>
<feature type="domain" description="Tyrosine specific protein phosphatases" evidence="11">
    <location>
        <begin position="587"/>
        <end position="660"/>
    </location>
</feature>
<keyword evidence="6" id="KW-0904">Protein phosphatase</keyword>
<keyword evidence="5" id="KW-0106">Calcium</keyword>
<dbReference type="InterPro" id="IPR050348">
    <property type="entry name" value="Protein-Tyr_Phosphatase"/>
</dbReference>
<dbReference type="InterPro" id="IPR008979">
    <property type="entry name" value="Galactose-bd-like_sf"/>
</dbReference>
<keyword evidence="13" id="KW-1185">Reference proteome</keyword>
<evidence type="ECO:0000256" key="6">
    <source>
        <dbReference type="ARBA" id="ARBA00022912"/>
    </source>
</evidence>
<dbReference type="PROSITE" id="PS00383">
    <property type="entry name" value="TYR_PHOSPHATASE_1"/>
    <property type="match status" value="1"/>
</dbReference>
<dbReference type="EnsemblMetazoa" id="G9187.4">
    <property type="protein sequence ID" value="G9187.4:cds"/>
    <property type="gene ID" value="G9187"/>
</dbReference>